<keyword evidence="2" id="KW-1185">Reference proteome</keyword>
<dbReference type="RefSeq" id="WP_165278954.1">
    <property type="nucleotide sequence ID" value="NZ_JAUZQE010000024.1"/>
</dbReference>
<dbReference type="EMBL" id="JAUZQE010000024">
    <property type="protein sequence ID" value="MDR4126409.1"/>
    <property type="molecule type" value="Genomic_DNA"/>
</dbReference>
<dbReference type="GO" id="GO:0016874">
    <property type="term" value="F:ligase activity"/>
    <property type="evidence" value="ECO:0007669"/>
    <property type="project" value="UniProtKB-KW"/>
</dbReference>
<dbReference type="SUPFAM" id="SSF56801">
    <property type="entry name" value="Acetyl-CoA synthetase-like"/>
    <property type="match status" value="1"/>
</dbReference>
<keyword evidence="1" id="KW-0436">Ligase</keyword>
<name>A0ABU1D7K4_9BURK</name>
<dbReference type="InterPro" id="IPR042099">
    <property type="entry name" value="ANL_N_sf"/>
</dbReference>
<accession>A0ABU1D7K4</accession>
<dbReference type="Gene3D" id="3.40.50.12780">
    <property type="entry name" value="N-terminal domain of ligase-like"/>
    <property type="match status" value="1"/>
</dbReference>
<dbReference type="InterPro" id="IPR045851">
    <property type="entry name" value="AMP-bd_C_sf"/>
</dbReference>
<gene>
    <name evidence="1" type="ORF">Q8947_10505</name>
</gene>
<organism evidence="1 2">
    <name type="scientific">Yanghanlia caeni</name>
    <dbReference type="NCBI Taxonomy" id="3064283"/>
    <lineage>
        <taxon>Bacteria</taxon>
        <taxon>Pseudomonadati</taxon>
        <taxon>Pseudomonadota</taxon>
        <taxon>Betaproteobacteria</taxon>
        <taxon>Burkholderiales</taxon>
        <taxon>Alcaligenaceae</taxon>
        <taxon>Yanghanlia</taxon>
    </lineage>
</organism>
<evidence type="ECO:0000313" key="2">
    <source>
        <dbReference type="Proteomes" id="UP001232156"/>
    </source>
</evidence>
<dbReference type="Proteomes" id="UP001232156">
    <property type="component" value="Unassembled WGS sequence"/>
</dbReference>
<dbReference type="Gene3D" id="3.30.300.30">
    <property type="match status" value="1"/>
</dbReference>
<proteinExistence type="predicted"/>
<dbReference type="PANTHER" id="PTHR43845:SF1">
    <property type="entry name" value="BLR5969 PROTEIN"/>
    <property type="match status" value="1"/>
</dbReference>
<comment type="caution">
    <text evidence="1">The sequence shown here is derived from an EMBL/GenBank/DDBJ whole genome shotgun (WGS) entry which is preliminary data.</text>
</comment>
<reference evidence="1 2" key="1">
    <citation type="submission" date="2023-08" db="EMBL/GenBank/DDBJ databases">
        <title>Alcaligenaceae gen. nov., a novel taxon isolated from the sludge of Yixing Pesticide Factory.</title>
        <authorList>
            <person name="Ruan L."/>
        </authorList>
    </citation>
    <scope>NUCLEOTIDE SEQUENCE [LARGE SCALE GENOMIC DNA]</scope>
    <source>
        <strain evidence="1 2">LG-2</strain>
    </source>
</reference>
<sequence length="434" mass="48222">MSNQTLERQTVERHTQLATHLRYVAANSPYYQDLWRNAFSRVDTPLTALPVTDLDTYWAANTPTDNRVLTAPHMDGPVFKSGGTTGNPKFSFYSNDDWRHMCETFGAAMRRGGLRAGERVANLFYGGQLYASFLFIGRAIEQAGCGVQFPLSGSAPAEEVIKTIQQFRIETLACLPTTMLALLPEIEAAEPGSIPLRRVLYGGEAIFDDQIEALHRVLPHCAVQSVGIAGVDYGELGWSEPGTEQGVHRMFDDSTVLELLDERGEPIDEPGVAGELVITNFKRRLMPVVRYPVGDRGIWVDTPGTPARRFRVLGRSNNCARIGPVSLYAEDVHAVLRKVPYHGFINFQMVVEHSEHRDRCTLRIAVARPQAVPDTVKSAIVTALHAERPLIADVTAQNVIHPLAIEWVTPQQLIVNERTGKTLHVIDRRLELNA</sequence>
<dbReference type="PANTHER" id="PTHR43845">
    <property type="entry name" value="BLR5969 PROTEIN"/>
    <property type="match status" value="1"/>
</dbReference>
<protein>
    <submittedName>
        <fullName evidence="1">Phenylacetate--CoA ligase</fullName>
    </submittedName>
</protein>
<evidence type="ECO:0000313" key="1">
    <source>
        <dbReference type="EMBL" id="MDR4126409.1"/>
    </source>
</evidence>